<feature type="region of interest" description="Disordered" evidence="1">
    <location>
        <begin position="101"/>
        <end position="139"/>
    </location>
</feature>
<sequence>MGWRIQSNDQKRKVARLEVVDLSRKTGQRRLLGLQLGKGLRFQRRRETGSGRGEMRSMRASTTEKDVMLNLIVQETEESSSSSVFWRYREVYKLDVRPFSAATSSPTIKSSSSSTSTRQPTAVNDSAEEGMAASQQSAEIEAGFELTACSVP</sequence>
<organism evidence="2 3">
    <name type="scientific">Platanthera guangdongensis</name>
    <dbReference type="NCBI Taxonomy" id="2320717"/>
    <lineage>
        <taxon>Eukaryota</taxon>
        <taxon>Viridiplantae</taxon>
        <taxon>Streptophyta</taxon>
        <taxon>Embryophyta</taxon>
        <taxon>Tracheophyta</taxon>
        <taxon>Spermatophyta</taxon>
        <taxon>Magnoliopsida</taxon>
        <taxon>Liliopsida</taxon>
        <taxon>Asparagales</taxon>
        <taxon>Orchidaceae</taxon>
        <taxon>Orchidoideae</taxon>
        <taxon>Orchideae</taxon>
        <taxon>Orchidinae</taxon>
        <taxon>Platanthera</taxon>
    </lineage>
</organism>
<gene>
    <name evidence="2" type="ORF">KSP40_PGU019380</name>
</gene>
<evidence type="ECO:0000313" key="3">
    <source>
        <dbReference type="Proteomes" id="UP001412067"/>
    </source>
</evidence>
<proteinExistence type="predicted"/>
<evidence type="ECO:0000256" key="1">
    <source>
        <dbReference type="SAM" id="MobiDB-lite"/>
    </source>
</evidence>
<feature type="compositionally biased region" description="Low complexity" evidence="1">
    <location>
        <begin position="101"/>
        <end position="117"/>
    </location>
</feature>
<protein>
    <submittedName>
        <fullName evidence="2">Uncharacterized protein</fullName>
    </submittedName>
</protein>
<dbReference type="Proteomes" id="UP001412067">
    <property type="component" value="Unassembled WGS sequence"/>
</dbReference>
<accession>A0ABR2N2Q9</accession>
<comment type="caution">
    <text evidence="2">The sequence shown here is derived from an EMBL/GenBank/DDBJ whole genome shotgun (WGS) entry which is preliminary data.</text>
</comment>
<dbReference type="EMBL" id="JBBWWR010000002">
    <property type="protein sequence ID" value="KAK8970039.1"/>
    <property type="molecule type" value="Genomic_DNA"/>
</dbReference>
<reference evidence="2 3" key="1">
    <citation type="journal article" date="2022" name="Nat. Plants">
        <title>Genomes of leafy and leafless Platanthera orchids illuminate the evolution of mycoheterotrophy.</title>
        <authorList>
            <person name="Li M.H."/>
            <person name="Liu K.W."/>
            <person name="Li Z."/>
            <person name="Lu H.C."/>
            <person name="Ye Q.L."/>
            <person name="Zhang D."/>
            <person name="Wang J.Y."/>
            <person name="Li Y.F."/>
            <person name="Zhong Z.M."/>
            <person name="Liu X."/>
            <person name="Yu X."/>
            <person name="Liu D.K."/>
            <person name="Tu X.D."/>
            <person name="Liu B."/>
            <person name="Hao Y."/>
            <person name="Liao X.Y."/>
            <person name="Jiang Y.T."/>
            <person name="Sun W.H."/>
            <person name="Chen J."/>
            <person name="Chen Y.Q."/>
            <person name="Ai Y."/>
            <person name="Zhai J.W."/>
            <person name="Wu S.S."/>
            <person name="Zhou Z."/>
            <person name="Hsiao Y.Y."/>
            <person name="Wu W.L."/>
            <person name="Chen Y.Y."/>
            <person name="Lin Y.F."/>
            <person name="Hsu J.L."/>
            <person name="Li C.Y."/>
            <person name="Wang Z.W."/>
            <person name="Zhao X."/>
            <person name="Zhong W.Y."/>
            <person name="Ma X.K."/>
            <person name="Ma L."/>
            <person name="Huang J."/>
            <person name="Chen G.Z."/>
            <person name="Huang M.Z."/>
            <person name="Huang L."/>
            <person name="Peng D.H."/>
            <person name="Luo Y.B."/>
            <person name="Zou S.Q."/>
            <person name="Chen S.P."/>
            <person name="Lan S."/>
            <person name="Tsai W.C."/>
            <person name="Van de Peer Y."/>
            <person name="Liu Z.J."/>
        </authorList>
    </citation>
    <scope>NUCLEOTIDE SEQUENCE [LARGE SCALE GENOMIC DNA]</scope>
    <source>
        <strain evidence="2">Lor288</strain>
    </source>
</reference>
<evidence type="ECO:0000313" key="2">
    <source>
        <dbReference type="EMBL" id="KAK8970039.1"/>
    </source>
</evidence>
<keyword evidence="3" id="KW-1185">Reference proteome</keyword>
<name>A0ABR2N2Q9_9ASPA</name>